<dbReference type="PANTHER" id="PTHR37089:SF3">
    <property type="entry name" value="EXPORTED PROTEIN"/>
    <property type="match status" value="1"/>
</dbReference>
<dbReference type="InterPro" id="IPR007893">
    <property type="entry name" value="Spore_coat_U/FanG"/>
</dbReference>
<dbReference type="Pfam" id="PF05229">
    <property type="entry name" value="SCPU"/>
    <property type="match status" value="1"/>
</dbReference>
<reference evidence="2 3" key="1">
    <citation type="submission" date="2019-12" db="EMBL/GenBank/DDBJ databases">
        <title>complete genome sequences of Acinetobacter pittii str. WP2-W18-ESBL-11 isolated from wastewater treatment plant effluent.</title>
        <authorList>
            <person name="Sekizuka T."/>
            <person name="Itokawa K."/>
            <person name="Yatsu K."/>
            <person name="Inamine Y."/>
            <person name="Kuroda M."/>
        </authorList>
    </citation>
    <scope>NUCLEOTIDE SEQUENCE [LARGE SCALE GENOMIC DNA]</scope>
    <source>
        <strain evidence="2 3">WP2-W18-ESBL-11</strain>
    </source>
</reference>
<dbReference type="InterPro" id="IPR053167">
    <property type="entry name" value="Spore_coat_component"/>
</dbReference>
<gene>
    <name evidence="2" type="primary">csuA</name>
    <name evidence="2" type="ORF">WP2W18E11_12100</name>
</gene>
<dbReference type="EMBL" id="AP021936">
    <property type="protein sequence ID" value="BBQ48212.1"/>
    <property type="molecule type" value="Genomic_DNA"/>
</dbReference>
<organism evidence="2 3">
    <name type="scientific">Acinetobacter pittii</name>
    <name type="common">Acinetobacter genomosp. 3</name>
    <dbReference type="NCBI Taxonomy" id="48296"/>
    <lineage>
        <taxon>Bacteria</taxon>
        <taxon>Pseudomonadati</taxon>
        <taxon>Pseudomonadota</taxon>
        <taxon>Gammaproteobacteria</taxon>
        <taxon>Moraxellales</taxon>
        <taxon>Moraxellaceae</taxon>
        <taxon>Acinetobacter</taxon>
        <taxon>Acinetobacter calcoaceticus/baumannii complex</taxon>
    </lineage>
</organism>
<name>A0A1C2SYA9_ACIPI</name>
<dbReference type="AlphaFoldDB" id="A0A1C2SYA9"/>
<dbReference type="Proteomes" id="UP000515758">
    <property type="component" value="Chromosome"/>
</dbReference>
<accession>A0A1C2SYA9</accession>
<evidence type="ECO:0000313" key="2">
    <source>
        <dbReference type="EMBL" id="BBQ48212.1"/>
    </source>
</evidence>
<dbReference type="PANTHER" id="PTHR37089">
    <property type="entry name" value="PROTEIN U-RELATED"/>
    <property type="match status" value="1"/>
</dbReference>
<dbReference type="RefSeq" id="WP_019767583.1">
    <property type="nucleotide sequence ID" value="NZ_AP021936.1"/>
</dbReference>
<feature type="domain" description="Spore coat protein U/FanG" evidence="1">
    <location>
        <begin position="31"/>
        <end position="179"/>
    </location>
</feature>
<evidence type="ECO:0000259" key="1">
    <source>
        <dbReference type="Pfam" id="PF05229"/>
    </source>
</evidence>
<sequence>MIFNRGSIFIISYFLISSLNAGEIGAKLTNQIELLPSCSINNKVVENNATNLNFGTVDFGETSTGFNGVIDASLINNGNSGLQIQCAGISTVKIIFGSGNNDSKVPAYFSQNYYHALSNGRDFVAYNLLYGLDKQVIRANDAFILNDMNTKKNIDIFGQAIHDGGRISKGEYRDIVPITIEF</sequence>
<proteinExistence type="predicted"/>
<protein>
    <submittedName>
        <fullName evidence="2">Csu pilus subunit CsuA</fullName>
    </submittedName>
</protein>
<evidence type="ECO:0000313" key="3">
    <source>
        <dbReference type="Proteomes" id="UP000515758"/>
    </source>
</evidence>